<keyword evidence="1" id="KW-0175">Coiled coil</keyword>
<feature type="coiled-coil region" evidence="1">
    <location>
        <begin position="22"/>
        <end position="52"/>
    </location>
</feature>
<keyword evidence="3" id="KW-1185">Reference proteome</keyword>
<evidence type="ECO:0000313" key="3">
    <source>
        <dbReference type="Proteomes" id="UP000297649"/>
    </source>
</evidence>
<evidence type="ECO:0000256" key="1">
    <source>
        <dbReference type="SAM" id="Coils"/>
    </source>
</evidence>
<reference evidence="2" key="1">
    <citation type="journal article" date="2019" name="PLoS Negl. Trop. Dis.">
        <title>Revisiting the worldwide diversity of Leptospira species in the environment.</title>
        <authorList>
            <person name="Vincent A.T."/>
            <person name="Schiettekatte O."/>
            <person name="Bourhy P."/>
            <person name="Veyrier F.J."/>
            <person name="Picardeau M."/>
        </authorList>
    </citation>
    <scope>NUCLEOTIDE SEQUENCE [LARGE SCALE GENOMIC DNA]</scope>
    <source>
        <strain evidence="2">201601109</strain>
    </source>
</reference>
<dbReference type="EMBL" id="RQHU01000019">
    <property type="protein sequence ID" value="TGN12809.1"/>
    <property type="molecule type" value="Genomic_DNA"/>
</dbReference>
<gene>
    <name evidence="2" type="ORF">EHR08_15795</name>
</gene>
<comment type="caution">
    <text evidence="2">The sequence shown here is derived from an EMBL/GenBank/DDBJ whole genome shotgun (WGS) entry which is preliminary data.</text>
</comment>
<accession>A0A6H3NT81</accession>
<name>A0A6H3NT81_9LEPT</name>
<protein>
    <submittedName>
        <fullName evidence="2">Uncharacterized protein</fullName>
    </submittedName>
</protein>
<dbReference type="AlphaFoldDB" id="A0A6H3NT81"/>
<dbReference type="Proteomes" id="UP000297649">
    <property type="component" value="Unassembled WGS sequence"/>
</dbReference>
<evidence type="ECO:0000313" key="2">
    <source>
        <dbReference type="EMBL" id="TGN12809.1"/>
    </source>
</evidence>
<dbReference type="RefSeq" id="WP_135744028.1">
    <property type="nucleotide sequence ID" value="NZ_RQHT01000012.1"/>
</dbReference>
<organism evidence="2 3">
    <name type="scientific">Leptospira bandrabouensis</name>
    <dbReference type="NCBI Taxonomy" id="2484903"/>
    <lineage>
        <taxon>Bacteria</taxon>
        <taxon>Pseudomonadati</taxon>
        <taxon>Spirochaetota</taxon>
        <taxon>Spirochaetia</taxon>
        <taxon>Leptospirales</taxon>
        <taxon>Leptospiraceae</taxon>
        <taxon>Leptospira</taxon>
    </lineage>
</organism>
<sequence>MEIGIKELIGIIIGVSIYFVRNENLKGILKLKEETNEKIQANKDLIIEVKNENEKSNERVISKLGNIEDDVKRTENSIKTFAGESSATRELVIKIYEEVMGIGKNKSQRRSK</sequence>
<proteinExistence type="predicted"/>
<dbReference type="OrthoDB" id="9888103at2"/>